<dbReference type="SUPFAM" id="SSF53850">
    <property type="entry name" value="Periplasmic binding protein-like II"/>
    <property type="match status" value="1"/>
</dbReference>
<evidence type="ECO:0000313" key="1">
    <source>
        <dbReference type="EMBL" id="QDO96900.1"/>
    </source>
</evidence>
<sequence>MVPAATAQTDISIGFRASAPYVIRANDGSLSGLEYELVMQAAGATGIKPRAVLTPFGRLPEDFRRGSIQAFVPANPAMNLPGCISDTVLVYRNMAFSLQSRALSIASATDLAALDVTAFQNAQLLLGPGVGSLMLNPDRYREVANQMLQVRALFSGRTDVVLAERRIFRYMMRSPEAGVNTDQPLTEHDIFPPTHYGVAFQRQDDCISFNRGLAAIRRSGVYDEVLRRWDSGPQARSGARPVANPAG</sequence>
<dbReference type="Gene3D" id="3.40.190.10">
    <property type="entry name" value="Periplasmic binding protein-like II"/>
    <property type="match status" value="2"/>
</dbReference>
<gene>
    <name evidence="1" type="ORF">FNB15_06245</name>
</gene>
<name>A0A516GZY7_9PROT</name>
<dbReference type="AlphaFoldDB" id="A0A516GZY7"/>
<dbReference type="RefSeq" id="WP_144067881.1">
    <property type="nucleotide sequence ID" value="NZ_CP041636.1"/>
</dbReference>
<accession>A0A516GZY7</accession>
<evidence type="ECO:0000313" key="2">
    <source>
        <dbReference type="Proteomes" id="UP000317496"/>
    </source>
</evidence>
<dbReference type="KEGG" id="fer:FNB15_06245"/>
<proteinExistence type="predicted"/>
<dbReference type="OrthoDB" id="6371790at2"/>
<organism evidence="1 2">
    <name type="scientific">Ferrovibrio terrae</name>
    <dbReference type="NCBI Taxonomy" id="2594003"/>
    <lineage>
        <taxon>Bacteria</taxon>
        <taxon>Pseudomonadati</taxon>
        <taxon>Pseudomonadota</taxon>
        <taxon>Alphaproteobacteria</taxon>
        <taxon>Rhodospirillales</taxon>
        <taxon>Rhodospirillaceae</taxon>
        <taxon>Ferrovibrio</taxon>
    </lineage>
</organism>
<keyword evidence="2" id="KW-1185">Reference proteome</keyword>
<dbReference type="Proteomes" id="UP000317496">
    <property type="component" value="Chromosome"/>
</dbReference>
<reference evidence="1 2" key="1">
    <citation type="submission" date="2019-07" db="EMBL/GenBank/DDBJ databases">
        <title>Genome sequencing for Ferrovibrio sp. K5.</title>
        <authorList>
            <person name="Park S.-J."/>
        </authorList>
    </citation>
    <scope>NUCLEOTIDE SEQUENCE [LARGE SCALE GENOMIC DNA]</scope>
    <source>
        <strain evidence="1 2">K5</strain>
    </source>
</reference>
<dbReference type="EMBL" id="CP041636">
    <property type="protein sequence ID" value="QDO96900.1"/>
    <property type="molecule type" value="Genomic_DNA"/>
</dbReference>
<protein>
    <submittedName>
        <fullName evidence="1">Amino acid ABC transporter substrate-binding protein</fullName>
    </submittedName>
</protein>